<evidence type="ECO:0000313" key="6">
    <source>
        <dbReference type="Proteomes" id="UP000237350"/>
    </source>
</evidence>
<evidence type="ECO:0000256" key="1">
    <source>
        <dbReference type="ARBA" id="ARBA00022676"/>
    </source>
</evidence>
<accession>A0A2S4JG88</accession>
<dbReference type="Pfam" id="PF13439">
    <property type="entry name" value="Glyco_transf_4"/>
    <property type="match status" value="1"/>
</dbReference>
<dbReference type="PANTHER" id="PTHR12526">
    <property type="entry name" value="GLYCOSYLTRANSFERASE"/>
    <property type="match status" value="1"/>
</dbReference>
<sequence>MTNVHITLTEFRNESRLLKEVFSLEEEGLFDSFIVISLGSDDLERKEHLTARARVERAFLFSRKLPKNSFFQVIKYFEFMAKCILVVKKEKTEVVNVHTLALLPLGWLFKKLFKVKLVYDAHELETEKNGLHGVRQRISKRLEAIFIRYCDLVIVVGERIADWYAETYKIDRPLVVKNAPKRRFLGKKNLFRERLGILPEQKIVLYQGGLSRGRGVQLILDAFKVRPKNDVVAVFMGYGDLADQVKEAAKSHTNIFYLPAVPPDVVLEYTASADIGISLIENTCLSYYYCLPNKLFEYSMAGLPVIVSAMKEMADAVKEFDFGVVLSEYSISAVNEAIDHLADYDLSPYSRNAHQFAIANAWEEQEKVMLEGYRRMLKK</sequence>
<organism evidence="5 6">
    <name type="scientific">Alkalispirochaeta sphaeroplastigenens</name>
    <dbReference type="NCBI Taxonomy" id="1187066"/>
    <lineage>
        <taxon>Bacteria</taxon>
        <taxon>Pseudomonadati</taxon>
        <taxon>Spirochaetota</taxon>
        <taxon>Spirochaetia</taxon>
        <taxon>Spirochaetales</taxon>
        <taxon>Spirochaetaceae</taxon>
        <taxon>Alkalispirochaeta</taxon>
    </lineage>
</organism>
<dbReference type="Pfam" id="PF00534">
    <property type="entry name" value="Glycos_transf_1"/>
    <property type="match status" value="1"/>
</dbReference>
<dbReference type="EMBL" id="LPWH01000123">
    <property type="protein sequence ID" value="POQ98420.1"/>
    <property type="molecule type" value="Genomic_DNA"/>
</dbReference>
<feature type="domain" description="Glycosyl transferase family 1" evidence="3">
    <location>
        <begin position="190"/>
        <end position="342"/>
    </location>
</feature>
<dbReference type="Gene3D" id="3.40.50.2000">
    <property type="entry name" value="Glycogen Phosphorylase B"/>
    <property type="match status" value="2"/>
</dbReference>
<feature type="domain" description="Glycosyltransferase subfamily 4-like N-terminal" evidence="4">
    <location>
        <begin position="35"/>
        <end position="175"/>
    </location>
</feature>
<evidence type="ECO:0000259" key="4">
    <source>
        <dbReference type="Pfam" id="PF13439"/>
    </source>
</evidence>
<keyword evidence="2 5" id="KW-0808">Transferase</keyword>
<dbReference type="OrthoDB" id="9813214at2"/>
<dbReference type="SUPFAM" id="SSF53756">
    <property type="entry name" value="UDP-Glycosyltransferase/glycogen phosphorylase"/>
    <property type="match status" value="1"/>
</dbReference>
<dbReference type="InterPro" id="IPR028098">
    <property type="entry name" value="Glyco_trans_4-like_N"/>
</dbReference>
<comment type="caution">
    <text evidence="5">The sequence shown here is derived from an EMBL/GenBank/DDBJ whole genome shotgun (WGS) entry which is preliminary data.</text>
</comment>
<proteinExistence type="predicted"/>
<evidence type="ECO:0000313" key="5">
    <source>
        <dbReference type="EMBL" id="POQ98420.1"/>
    </source>
</evidence>
<name>A0A2S4JG88_9SPIO</name>
<evidence type="ECO:0000259" key="3">
    <source>
        <dbReference type="Pfam" id="PF00534"/>
    </source>
</evidence>
<dbReference type="AlphaFoldDB" id="A0A2S4JG88"/>
<dbReference type="RefSeq" id="WP_103681234.1">
    <property type="nucleotide sequence ID" value="NZ_LPWH01000123.1"/>
</dbReference>
<protein>
    <submittedName>
        <fullName evidence="5">Glycosyl transferase family 1</fullName>
    </submittedName>
</protein>
<keyword evidence="1" id="KW-0328">Glycosyltransferase</keyword>
<keyword evidence="6" id="KW-1185">Reference proteome</keyword>
<dbReference type="GO" id="GO:0016757">
    <property type="term" value="F:glycosyltransferase activity"/>
    <property type="evidence" value="ECO:0007669"/>
    <property type="project" value="UniProtKB-KW"/>
</dbReference>
<reference evidence="6" key="1">
    <citation type="submission" date="2015-12" db="EMBL/GenBank/DDBJ databases">
        <authorList>
            <person name="Lodha T.D."/>
            <person name="Chintalapati S."/>
            <person name="Chintalapati V.R."/>
            <person name="Sravanthi T."/>
        </authorList>
    </citation>
    <scope>NUCLEOTIDE SEQUENCE [LARGE SCALE GENOMIC DNA]</scope>
    <source>
        <strain evidence="6">JC133</strain>
    </source>
</reference>
<gene>
    <name evidence="5" type="ORF">AU468_13500</name>
</gene>
<dbReference type="InterPro" id="IPR001296">
    <property type="entry name" value="Glyco_trans_1"/>
</dbReference>
<dbReference type="PANTHER" id="PTHR12526:SF629">
    <property type="entry name" value="TEICHURONIC ACID BIOSYNTHESIS GLYCOSYLTRANSFERASE TUAH-RELATED"/>
    <property type="match status" value="1"/>
</dbReference>
<dbReference type="Proteomes" id="UP000237350">
    <property type="component" value="Unassembled WGS sequence"/>
</dbReference>
<evidence type="ECO:0000256" key="2">
    <source>
        <dbReference type="ARBA" id="ARBA00022679"/>
    </source>
</evidence>